<comment type="caution">
    <text evidence="3">The sequence shown here is derived from an EMBL/GenBank/DDBJ whole genome shotgun (WGS) entry which is preliminary data.</text>
</comment>
<feature type="region of interest" description="Disordered" evidence="1">
    <location>
        <begin position="435"/>
        <end position="454"/>
    </location>
</feature>
<dbReference type="GO" id="GO:0003676">
    <property type="term" value="F:nucleic acid binding"/>
    <property type="evidence" value="ECO:0007669"/>
    <property type="project" value="InterPro"/>
</dbReference>
<feature type="compositionally biased region" description="Basic and acidic residues" evidence="1">
    <location>
        <begin position="223"/>
        <end position="232"/>
    </location>
</feature>
<dbReference type="Gene3D" id="3.30.420.10">
    <property type="entry name" value="Ribonuclease H-like superfamily/Ribonuclease H"/>
    <property type="match status" value="1"/>
</dbReference>
<dbReference type="OrthoDB" id="4369127at2759"/>
<dbReference type="SUPFAM" id="SSF53098">
    <property type="entry name" value="Ribonuclease H-like"/>
    <property type="match status" value="1"/>
</dbReference>
<dbReference type="InterPro" id="IPR001584">
    <property type="entry name" value="Integrase_cat-core"/>
</dbReference>
<feature type="domain" description="Integrase catalytic" evidence="2">
    <location>
        <begin position="966"/>
        <end position="1130"/>
    </location>
</feature>
<reference evidence="3" key="1">
    <citation type="submission" date="2019-08" db="EMBL/GenBank/DDBJ databases">
        <title>The genome of the North American firefly Photinus pyralis.</title>
        <authorList>
            <consortium name="Photinus pyralis genome working group"/>
            <person name="Fallon T.R."/>
            <person name="Sander Lower S.E."/>
            <person name="Weng J.-K."/>
        </authorList>
    </citation>
    <scope>NUCLEOTIDE SEQUENCE</scope>
    <source>
        <strain evidence="3">TRF0915ILg1</strain>
        <tissue evidence="3">Whole body</tissue>
    </source>
</reference>
<feature type="compositionally biased region" description="Basic and acidic residues" evidence="1">
    <location>
        <begin position="544"/>
        <end position="565"/>
    </location>
</feature>
<gene>
    <name evidence="3" type="ORF">ILUMI_02500</name>
</gene>
<dbReference type="PROSITE" id="PS50994">
    <property type="entry name" value="INTEGRASE"/>
    <property type="match status" value="1"/>
</dbReference>
<name>A0A8K0DHI6_IGNLU</name>
<feature type="compositionally biased region" description="Acidic residues" evidence="1">
    <location>
        <begin position="440"/>
        <end position="451"/>
    </location>
</feature>
<dbReference type="PANTHER" id="PTHR37984">
    <property type="entry name" value="PROTEIN CBG26694"/>
    <property type="match status" value="1"/>
</dbReference>
<organism evidence="3 4">
    <name type="scientific">Ignelater luminosus</name>
    <name type="common">Cucubano</name>
    <name type="synonym">Pyrophorus luminosus</name>
    <dbReference type="NCBI Taxonomy" id="2038154"/>
    <lineage>
        <taxon>Eukaryota</taxon>
        <taxon>Metazoa</taxon>
        <taxon>Ecdysozoa</taxon>
        <taxon>Arthropoda</taxon>
        <taxon>Hexapoda</taxon>
        <taxon>Insecta</taxon>
        <taxon>Pterygota</taxon>
        <taxon>Neoptera</taxon>
        <taxon>Endopterygota</taxon>
        <taxon>Coleoptera</taxon>
        <taxon>Polyphaga</taxon>
        <taxon>Elateriformia</taxon>
        <taxon>Elateroidea</taxon>
        <taxon>Elateridae</taxon>
        <taxon>Agrypninae</taxon>
        <taxon>Pyrophorini</taxon>
        <taxon>Ignelater</taxon>
    </lineage>
</organism>
<dbReference type="EMBL" id="VTPC01000958">
    <property type="protein sequence ID" value="KAF2903677.1"/>
    <property type="molecule type" value="Genomic_DNA"/>
</dbReference>
<dbReference type="GO" id="GO:0015074">
    <property type="term" value="P:DNA integration"/>
    <property type="evidence" value="ECO:0007669"/>
    <property type="project" value="InterPro"/>
</dbReference>
<feature type="compositionally biased region" description="Polar residues" evidence="1">
    <location>
        <begin position="233"/>
        <end position="242"/>
    </location>
</feature>
<evidence type="ECO:0000313" key="3">
    <source>
        <dbReference type="EMBL" id="KAF2903677.1"/>
    </source>
</evidence>
<dbReference type="InterPro" id="IPR012337">
    <property type="entry name" value="RNaseH-like_sf"/>
</dbReference>
<feature type="region of interest" description="Disordered" evidence="1">
    <location>
        <begin position="388"/>
        <end position="407"/>
    </location>
</feature>
<evidence type="ECO:0000259" key="2">
    <source>
        <dbReference type="PROSITE" id="PS50994"/>
    </source>
</evidence>
<evidence type="ECO:0000256" key="1">
    <source>
        <dbReference type="SAM" id="MobiDB-lite"/>
    </source>
</evidence>
<feature type="region of interest" description="Disordered" evidence="1">
    <location>
        <begin position="208"/>
        <end position="242"/>
    </location>
</feature>
<sequence>MSIGEYISLETLTEQINNLNIMENQGRQAPVQPGQAPQNVPQFNATEHMDGVPLRYNFANGQNARIFNSINKRISDECYKKLTVYPLETWDQLKNALLDSFGDSRAEEHLLDEYQNRNDTADTPTRISGHLLQRRGTIDLYSQSVIGVIDCTHIAIAAPPAEDEEFPGRLFINRKGYKYLFHFLQGVPPLPGANCVGYTYAGLRSEAKKAKESTPAHPRFTSLHREKSDESKATSSGVVTPDTQRESIDLDELTKLLQQLTIKTTSENMAHQELEMLRVIKMHCDNLPRYKAKEYADMQHFGDKRSEELIVNEITQAKPKKSETPIMTAALLNKMKNQTRESANARAENNLIRPNCVKHLYTRINGKQRDWIPNQQVNVKPNTFAKTPGQLAEKRQPMQTDTTRTKIPGTTNFAAKELFTAEEIAEEFPKDEVYTTKGSEDDDQWTLEETQDQAYPSPRRELQVAKGIIPVIVSEPYYNRVNPGAAKVVRVPVTQKEGNAVLLGQEIHRHIDILPSQQASSHGYSKIRVSQYFQERKNIPDAGQHLEAKTAEESKPGYKGGEERTKSHHVPKPLQIKESENNEEIQATNSGVVTPETQRESIVMKVLTGRLKQLTIKKPTWHTKNCKCYESLKRIAITYRNIEKNRETRRVKAKRVQLPNLTCNENEKTGTFRPEKASVAERRSLQCPRKEHQFIHFEQRAATTGKLTEDEESQLIHESHYWLNQSKFKYAAIGYSPREGMMPIVKIGGLYGKVSFIPKEFEDFLNFKQKILEYFAQPEDKPAELFEGIEIQFILFKFSPLVDICKGQNAVLLAKQSLDTLWEITNLISYRLELLKSHNFSTYDTTAILTGGGDAVRVRVPDVDGYGSASKMYSVKIGEDKIKKGKGVVKDVVKNTITFKHYVKCLSSNERILREQNLVVTIHGVYIDDRAPECSGEATYPQRCHHPDRAGGLFGRTQTVLDAGGDLQGPDPPGVVNIKGLARGFYWWPGIDSFTKYPFVYIMKDIKAKATINVCREILAAFGLPKLFVTDNCPTFTSYEFKRFLSQNGTILKLIAPYHPATNGQAQRFVQTLKKSLLKLQSVDIWQKKGSFKKRSKRDDNVVKKYLLCENANEDSLWDLEPLCDLHLSEDDDEDKE</sequence>
<dbReference type="InterPro" id="IPR050951">
    <property type="entry name" value="Retrovirus_Pol_polyprotein"/>
</dbReference>
<feature type="region of interest" description="Disordered" evidence="1">
    <location>
        <begin position="544"/>
        <end position="585"/>
    </location>
</feature>
<accession>A0A8K0DHI6</accession>
<evidence type="ECO:0000313" key="4">
    <source>
        <dbReference type="Proteomes" id="UP000801492"/>
    </source>
</evidence>
<dbReference type="PANTHER" id="PTHR37984:SF5">
    <property type="entry name" value="PROTEIN NYNRIN-LIKE"/>
    <property type="match status" value="1"/>
</dbReference>
<dbReference type="Pfam" id="PF00665">
    <property type="entry name" value="rve"/>
    <property type="match status" value="1"/>
</dbReference>
<proteinExistence type="predicted"/>
<dbReference type="AlphaFoldDB" id="A0A8K0DHI6"/>
<protein>
    <recommendedName>
        <fullName evidence="2">Integrase catalytic domain-containing protein</fullName>
    </recommendedName>
</protein>
<dbReference type="InterPro" id="IPR036397">
    <property type="entry name" value="RNaseH_sf"/>
</dbReference>
<keyword evidence="4" id="KW-1185">Reference proteome</keyword>
<dbReference type="Proteomes" id="UP000801492">
    <property type="component" value="Unassembled WGS sequence"/>
</dbReference>